<dbReference type="VEuPathDB" id="PlasmoDB:Py17XNL_001002432"/>
<dbReference type="EMBL" id="LK934638">
    <property type="protein sequence ID" value="CDU85226.1"/>
    <property type="molecule type" value="Genomic_DNA"/>
</dbReference>
<dbReference type="EMBL" id="LM993664">
    <property type="protein sequence ID" value="VTZ79121.1"/>
    <property type="molecule type" value="Genomic_DNA"/>
</dbReference>
<gene>
    <name evidence="2" type="ORF">PY17X_1039600</name>
    <name evidence="1" type="ORF">PYYM_1039300</name>
</gene>
<dbReference type="RefSeq" id="XP_022813405.1">
    <property type="nucleotide sequence ID" value="XM_022956357.1"/>
</dbReference>
<dbReference type="VEuPathDB" id="PlasmoDB:PY17X_1039600"/>
<dbReference type="OMA" id="NILCHVI"/>
<dbReference type="GeneID" id="3791407"/>
<evidence type="ECO:0000313" key="2">
    <source>
        <dbReference type="EMBL" id="VTZ79121.1"/>
    </source>
</evidence>
<reference evidence="3 4" key="1">
    <citation type="journal article" date="2014" name="BMC Biol.">
        <title>A comprehensive evaluation of rodent malaria parasite genomes and gene expression.</title>
        <authorList>
            <person name="Otto T.D."/>
            <person name="Bohme U."/>
            <person name="Jackson A.P."/>
            <person name="Hunt M."/>
            <person name="Franke-Fayard B."/>
            <person name="Hoeijmakers W.A."/>
            <person name="Religa A.A."/>
            <person name="Robertson L."/>
            <person name="Sanders M."/>
            <person name="Ogun S.A."/>
            <person name="Cunningham D."/>
            <person name="Erhart A."/>
            <person name="Billker O."/>
            <person name="Khan S.M."/>
            <person name="Stunnenberg H.G."/>
            <person name="Langhorne J."/>
            <person name="Holder A.A."/>
            <person name="Waters A.P."/>
            <person name="Newbold C.I."/>
            <person name="Pain A."/>
            <person name="Berriman M."/>
            <person name="Janse C.J."/>
        </authorList>
    </citation>
    <scope>NUCLEOTIDE SEQUENCE [LARGE SCALE GENOMIC DNA]</scope>
    <source>
        <strain evidence="2 3">17X</strain>
        <strain evidence="1 4">YM</strain>
    </source>
</reference>
<dbReference type="Proteomes" id="UP000072904">
    <property type="component" value="Chromosome 10"/>
</dbReference>
<evidence type="ECO:0000313" key="4">
    <source>
        <dbReference type="Proteomes" id="UP000072904"/>
    </source>
</evidence>
<evidence type="ECO:0000313" key="1">
    <source>
        <dbReference type="EMBL" id="CDU85226.1"/>
    </source>
</evidence>
<organism evidence="2 3">
    <name type="scientific">Plasmodium yoelii</name>
    <dbReference type="NCBI Taxonomy" id="5861"/>
    <lineage>
        <taxon>Eukaryota</taxon>
        <taxon>Sar</taxon>
        <taxon>Alveolata</taxon>
        <taxon>Apicomplexa</taxon>
        <taxon>Aconoidasida</taxon>
        <taxon>Haemosporida</taxon>
        <taxon>Plasmodiidae</taxon>
        <taxon>Plasmodium</taxon>
        <taxon>Plasmodium (Vinckeia)</taxon>
    </lineage>
</organism>
<dbReference type="VEuPathDB" id="PlasmoDB:PYYM_1039300"/>
<name>A0A078KJI0_PLAYE</name>
<dbReference type="VEuPathDB" id="PlasmoDB:PY05594"/>
<reference evidence="1" key="3">
    <citation type="submission" date="2014-05" db="EMBL/GenBank/DDBJ databases">
        <authorList>
            <person name="Aslett A.Martin."/>
            <person name="De Silva Nishadi"/>
        </authorList>
    </citation>
    <scope>NUCLEOTIDE SEQUENCE</scope>
    <source>
        <strain evidence="1">YM</strain>
    </source>
</reference>
<evidence type="ECO:0000313" key="3">
    <source>
        <dbReference type="Proteomes" id="UP000072874"/>
    </source>
</evidence>
<dbReference type="KEGG" id="pyo:PY17X_1039600"/>
<sequence length="733" mass="88394">MDDDRIKDIYSILKTKNKKEWGELMQQLTKDQKRKLVYYIKKKNKKSLNKIKNIKIDKNVDKNKCKPSRYYGHVLIDYSNVKYDLNLKNYIARILRIYKLEDNFNFIKGLHLYMNILCYVIFKKFSYEYKNDNKNKDLLVFLKKIFPFEFQNFQDVYNKRWSNDFTSPENIIKQQDNVEIVKEVYNVDDNKLESDGINKKVNNTFNISDKGKDENTLNHENKYANTSNIKNIANSSSICLNLYNNNNVLNHKEKNGMNIRCMSNNMENVLIKTEKIDDIDNNVNHQSDDDNCYDSTEHNMSIGENNKEYNLEELKKSVKKEFIYDDYIFKNKDIQKIIKNLFDEKRFDYRLRFRSILSQTLNNEEYKKYCDLREKLFKYKKKKFMKWISQFTKINLLDLYAVNFFIFLFLDRLYLIIETYIRLNYCGKEYPHESSDNFLEDINEFQTFNNILNIFGDANPTEQENTLRNGFNNNAKNEQHIQKFKETYNNIIKEKFSNFFYSIELIYNVDVYNFKIKNKIKFEQLINTDISTYINETNVYDIINYDKNVNSDPWKALANFALLHNRNLKLEKFDCFSLFLIVRFKFYLEEFKENANIDYIYKTVKEEFDKVQNYLESQNGLNDVSKDIENKLSINETNEENQNDENEHDENSPNDFEINHLVNLYLDLQKELKKVNDYMKFYGNLISFVNFIQEYATKSVKNIVKSETNEEKKKYFDLSFFLSTYVKEQFKTE</sequence>
<reference evidence="2" key="4">
    <citation type="submission" date="2019-05" db="EMBL/GenBank/DDBJ databases">
        <authorList>
            <consortium name="Pathogen Informatics"/>
        </authorList>
    </citation>
    <scope>NUCLEOTIDE SEQUENCE</scope>
    <source>
        <strain evidence="2">17X</strain>
    </source>
</reference>
<protein>
    <submittedName>
        <fullName evidence="2">Uncharacterized protein</fullName>
    </submittedName>
</protein>
<accession>A0A078KJI0</accession>
<dbReference type="AlphaFoldDB" id="A0A078KJI0"/>
<dbReference type="OrthoDB" id="371139at2759"/>
<proteinExistence type="predicted"/>
<reference evidence="2" key="2">
    <citation type="submission" date="2014-05" db="EMBL/GenBank/DDBJ databases">
        <authorList>
            <person name="Aslett M.A."/>
            <person name="De Silva N."/>
        </authorList>
    </citation>
    <scope>NUCLEOTIDE SEQUENCE</scope>
    <source>
        <strain evidence="2">17X</strain>
    </source>
</reference>
<dbReference type="Proteomes" id="UP000072874">
    <property type="component" value="Chromosome 10"/>
</dbReference>